<proteinExistence type="predicted"/>
<organism evidence="3 4">
    <name type="scientific">Patella caerulea</name>
    <name type="common">Rayed Mediterranean limpet</name>
    <dbReference type="NCBI Taxonomy" id="87958"/>
    <lineage>
        <taxon>Eukaryota</taxon>
        <taxon>Metazoa</taxon>
        <taxon>Spiralia</taxon>
        <taxon>Lophotrochozoa</taxon>
        <taxon>Mollusca</taxon>
        <taxon>Gastropoda</taxon>
        <taxon>Patellogastropoda</taxon>
        <taxon>Patelloidea</taxon>
        <taxon>Patellidae</taxon>
        <taxon>Patella</taxon>
    </lineage>
</organism>
<dbReference type="SUPFAM" id="SSF56496">
    <property type="entry name" value="Fibrinogen C-terminal domain-like"/>
    <property type="match status" value="1"/>
</dbReference>
<dbReference type="InterPro" id="IPR036056">
    <property type="entry name" value="Fibrinogen-like_C"/>
</dbReference>
<evidence type="ECO:0000313" key="4">
    <source>
        <dbReference type="Proteomes" id="UP001347796"/>
    </source>
</evidence>
<dbReference type="InterPro" id="IPR050373">
    <property type="entry name" value="Fibrinogen_C-term_domain"/>
</dbReference>
<feature type="domain" description="Fibrinogen C-terminal" evidence="2">
    <location>
        <begin position="141"/>
        <end position="324"/>
    </location>
</feature>
<keyword evidence="4" id="KW-1185">Reference proteome</keyword>
<reference evidence="3 4" key="1">
    <citation type="submission" date="2024-01" db="EMBL/GenBank/DDBJ databases">
        <title>The genome of the rayed Mediterranean limpet Patella caerulea (Linnaeus, 1758).</title>
        <authorList>
            <person name="Anh-Thu Weber A."/>
            <person name="Halstead-Nussloch G."/>
        </authorList>
    </citation>
    <scope>NUCLEOTIDE SEQUENCE [LARGE SCALE GENOMIC DNA]</scope>
    <source>
        <strain evidence="3">AATW-2023a</strain>
        <tissue evidence="3">Whole specimen</tissue>
    </source>
</reference>
<dbReference type="GO" id="GO:0005615">
    <property type="term" value="C:extracellular space"/>
    <property type="evidence" value="ECO:0007669"/>
    <property type="project" value="TreeGrafter"/>
</dbReference>
<comment type="caution">
    <text evidence="3">The sequence shown here is derived from an EMBL/GenBank/DDBJ whole genome shotgun (WGS) entry which is preliminary data.</text>
</comment>
<feature type="signal peptide" evidence="1">
    <location>
        <begin position="1"/>
        <end position="18"/>
    </location>
</feature>
<dbReference type="InterPro" id="IPR002181">
    <property type="entry name" value="Fibrinogen_a/b/g_C_dom"/>
</dbReference>
<gene>
    <name evidence="3" type="ORF">SNE40_011401</name>
</gene>
<evidence type="ECO:0000313" key="3">
    <source>
        <dbReference type="EMBL" id="KAK6178923.1"/>
    </source>
</evidence>
<dbReference type="PROSITE" id="PS51406">
    <property type="entry name" value="FIBRINOGEN_C_2"/>
    <property type="match status" value="1"/>
</dbReference>
<dbReference type="AlphaFoldDB" id="A0AAN8JN17"/>
<dbReference type="Proteomes" id="UP001347796">
    <property type="component" value="Unassembled WGS sequence"/>
</dbReference>
<dbReference type="Gene3D" id="3.90.215.10">
    <property type="entry name" value="Gamma Fibrinogen, chain A, domain 1"/>
    <property type="match status" value="1"/>
</dbReference>
<dbReference type="PANTHER" id="PTHR19143">
    <property type="entry name" value="FIBRINOGEN/TENASCIN/ANGIOPOEITIN"/>
    <property type="match status" value="1"/>
</dbReference>
<sequence length="361" mass="41226">MQLATIVLFFLQSFEGSGSVFARVDVEVNRLYEVCKNTRSNVRIRATVKARSTTMCGVICARTEWCRAITVCPDTSRGQGYTCELHAGIHEGTCETFRPDNNCKLLLEDIKSREPISPEGCHNGGMWNGNNCTCMAGFSPPNCFDYIKDCHEGQLLQYKNSPWSWNNVPTIIHPDGADRPMEVLCNYNEGKVIVLQRDKNVVVNFNRTWLDYKYIFGPTMFTHWIGLENIYQLTKSGNYDLQVYFVTNQGSHQIFYKNFRLGPEKDGYRLYYKNASIEQCPEGLVDGSDTSNPLGTATGTLRPFCTWDRKSPECYNTFEDGGWWHSVESTPYSLTKLEFPLSIPFNDTIFHPKTVSLQLYK</sequence>
<dbReference type="Pfam" id="PF00147">
    <property type="entry name" value="Fibrinogen_C"/>
    <property type="match status" value="1"/>
</dbReference>
<keyword evidence="1" id="KW-0732">Signal</keyword>
<dbReference type="SMART" id="SM00186">
    <property type="entry name" value="FBG"/>
    <property type="match status" value="1"/>
</dbReference>
<evidence type="ECO:0000259" key="2">
    <source>
        <dbReference type="PROSITE" id="PS51406"/>
    </source>
</evidence>
<evidence type="ECO:0000256" key="1">
    <source>
        <dbReference type="SAM" id="SignalP"/>
    </source>
</evidence>
<name>A0AAN8JN17_PATCE</name>
<dbReference type="EMBL" id="JAZGQO010000008">
    <property type="protein sequence ID" value="KAK6178923.1"/>
    <property type="molecule type" value="Genomic_DNA"/>
</dbReference>
<accession>A0AAN8JN17</accession>
<feature type="chain" id="PRO_5043022868" description="Fibrinogen C-terminal domain-containing protein" evidence="1">
    <location>
        <begin position="19"/>
        <end position="361"/>
    </location>
</feature>
<dbReference type="InterPro" id="IPR014716">
    <property type="entry name" value="Fibrinogen_a/b/g_C_1"/>
</dbReference>
<protein>
    <recommendedName>
        <fullName evidence="2">Fibrinogen C-terminal domain-containing protein</fullName>
    </recommendedName>
</protein>